<evidence type="ECO:0000313" key="4">
    <source>
        <dbReference type="Proteomes" id="UP000700706"/>
    </source>
</evidence>
<gene>
    <name evidence="3" type="ORF">JF625_13635</name>
</gene>
<feature type="transmembrane region" description="Helical" evidence="1">
    <location>
        <begin position="137"/>
        <end position="157"/>
    </location>
</feature>
<dbReference type="GO" id="GO:0016747">
    <property type="term" value="F:acyltransferase activity, transferring groups other than amino-acyl groups"/>
    <property type="evidence" value="ECO:0007669"/>
    <property type="project" value="InterPro"/>
</dbReference>
<keyword evidence="3" id="KW-0808">Transferase</keyword>
<dbReference type="InterPro" id="IPR050879">
    <property type="entry name" value="Acyltransferase_3"/>
</dbReference>
<feature type="transmembrane region" description="Helical" evidence="1">
    <location>
        <begin position="211"/>
        <end position="231"/>
    </location>
</feature>
<name>A0A952FK79_9PROT</name>
<comment type="caution">
    <text evidence="3">The sequence shown here is derived from an EMBL/GenBank/DDBJ whole genome shotgun (WGS) entry which is preliminary data.</text>
</comment>
<proteinExistence type="predicted"/>
<feature type="transmembrane region" description="Helical" evidence="1">
    <location>
        <begin position="268"/>
        <end position="290"/>
    </location>
</feature>
<keyword evidence="1" id="KW-0812">Transmembrane</keyword>
<dbReference type="Proteomes" id="UP000700706">
    <property type="component" value="Unassembled WGS sequence"/>
</dbReference>
<evidence type="ECO:0000313" key="3">
    <source>
        <dbReference type="EMBL" id="MBW8726183.1"/>
    </source>
</evidence>
<feature type="transmembrane region" description="Helical" evidence="1">
    <location>
        <begin position="87"/>
        <end position="108"/>
    </location>
</feature>
<feature type="transmembrane region" description="Helical" evidence="1">
    <location>
        <begin position="21"/>
        <end position="41"/>
    </location>
</feature>
<feature type="transmembrane region" description="Helical" evidence="1">
    <location>
        <begin position="310"/>
        <end position="333"/>
    </location>
</feature>
<dbReference type="Pfam" id="PF01757">
    <property type="entry name" value="Acyl_transf_3"/>
    <property type="match status" value="1"/>
</dbReference>
<dbReference type="GO" id="GO:0016020">
    <property type="term" value="C:membrane"/>
    <property type="evidence" value="ECO:0007669"/>
    <property type="project" value="TreeGrafter"/>
</dbReference>
<feature type="transmembrane region" description="Helical" evidence="1">
    <location>
        <begin position="169"/>
        <end position="199"/>
    </location>
</feature>
<keyword evidence="3" id="KW-0012">Acyltransferase</keyword>
<feature type="transmembrane region" description="Helical" evidence="1">
    <location>
        <begin position="339"/>
        <end position="363"/>
    </location>
</feature>
<dbReference type="EMBL" id="JAEKLZ010000201">
    <property type="protein sequence ID" value="MBW8726183.1"/>
    <property type="molecule type" value="Genomic_DNA"/>
</dbReference>
<dbReference type="AlphaFoldDB" id="A0A952FK79"/>
<reference evidence="3" key="1">
    <citation type="submission" date="2020-06" db="EMBL/GenBank/DDBJ databases">
        <title>Stable isotope informed genome-resolved metagenomics uncovers potential trophic interactions in rhizosphere soil.</title>
        <authorList>
            <person name="Starr E.P."/>
            <person name="Shi S."/>
            <person name="Blazewicz S.J."/>
            <person name="Koch B.J."/>
            <person name="Probst A.J."/>
            <person name="Hungate B.A."/>
            <person name="Pett-Ridge J."/>
            <person name="Firestone M.K."/>
            <person name="Banfield J.F."/>
        </authorList>
    </citation>
    <scope>NUCLEOTIDE SEQUENCE</scope>
    <source>
        <strain evidence="3">YM_69_17</strain>
    </source>
</reference>
<accession>A0A952FK79</accession>
<feature type="transmembrane region" description="Helical" evidence="1">
    <location>
        <begin position="47"/>
        <end position="66"/>
    </location>
</feature>
<dbReference type="GO" id="GO:0000271">
    <property type="term" value="P:polysaccharide biosynthetic process"/>
    <property type="evidence" value="ECO:0007669"/>
    <property type="project" value="TreeGrafter"/>
</dbReference>
<dbReference type="PANTHER" id="PTHR23028">
    <property type="entry name" value="ACETYLTRANSFERASE"/>
    <property type="match status" value="1"/>
</dbReference>
<feature type="domain" description="Acyltransferase 3" evidence="2">
    <location>
        <begin position="14"/>
        <end position="357"/>
    </location>
</feature>
<dbReference type="PANTHER" id="PTHR23028:SF53">
    <property type="entry name" value="ACYL_TRANSF_3 DOMAIN-CONTAINING PROTEIN"/>
    <property type="match status" value="1"/>
</dbReference>
<keyword evidence="1" id="KW-0472">Membrane</keyword>
<organism evidence="3 4">
    <name type="scientific">Inquilinus limosus</name>
    <dbReference type="NCBI Taxonomy" id="171674"/>
    <lineage>
        <taxon>Bacteria</taxon>
        <taxon>Pseudomonadati</taxon>
        <taxon>Pseudomonadota</taxon>
        <taxon>Alphaproteobacteria</taxon>
        <taxon>Rhodospirillales</taxon>
        <taxon>Rhodospirillaceae</taxon>
        <taxon>Inquilinus</taxon>
    </lineage>
</organism>
<evidence type="ECO:0000259" key="2">
    <source>
        <dbReference type="Pfam" id="PF01757"/>
    </source>
</evidence>
<evidence type="ECO:0000256" key="1">
    <source>
        <dbReference type="SAM" id="Phobius"/>
    </source>
</evidence>
<protein>
    <submittedName>
        <fullName evidence="3">Acyltransferase</fullName>
    </submittedName>
</protein>
<keyword evidence="1" id="KW-1133">Transmembrane helix</keyword>
<feature type="transmembrane region" description="Helical" evidence="1">
    <location>
        <begin position="238"/>
        <end position="256"/>
    </location>
</feature>
<sequence length="388" mass="41318">MPDADRSDASRIGCLDGLRGLASLWVLVGHGLLLSGWHIPLADSPNFGVDLFIMISGFLMAFHYVQRRAREPWGAPSTWIAFWIRRFFRIAPLYYAALAVAIAIGPWLGEARMDIAAVVPGSMTSMERYTDQSLQNILLHLSFVFGALPGYGFRTALPDWSLSLEMQYYLALPFLMLVIGRIGWLAGAIAIATAGVLLLSLNPAFFATYPMPAVLVLKLHVFLAGMLCAGALGRPRPVVAACALLAVLLVALPIGGNAAPVALAVRMMLALGMFALIHPAAFGGVPARALSRVAALLGSRPFHLVGEASYGLYLSHLLVLLPATAFAATTLGASTPAPIRFALAVAITVPVAAAITWLAYTTVEMPGRALGRRLIASPMLRAVLDPAR</sequence>
<dbReference type="InterPro" id="IPR002656">
    <property type="entry name" value="Acyl_transf_3_dom"/>
</dbReference>